<evidence type="ECO:0000313" key="4">
    <source>
        <dbReference type="EMBL" id="GLY90665.1"/>
    </source>
</evidence>
<dbReference type="Pfam" id="PF03793">
    <property type="entry name" value="PASTA"/>
    <property type="match status" value="1"/>
</dbReference>
<proteinExistence type="predicted"/>
<dbReference type="InterPro" id="IPR005543">
    <property type="entry name" value="PASTA_dom"/>
</dbReference>
<keyword evidence="2" id="KW-0732">Signal</keyword>
<feature type="compositionally biased region" description="Low complexity" evidence="1">
    <location>
        <begin position="31"/>
        <end position="40"/>
    </location>
</feature>
<dbReference type="EMBL" id="BSTK01000017">
    <property type="protein sequence ID" value="GLY90665.1"/>
    <property type="molecule type" value="Genomic_DNA"/>
</dbReference>
<dbReference type="PROSITE" id="PS51178">
    <property type="entry name" value="PASTA"/>
    <property type="match status" value="1"/>
</dbReference>
<dbReference type="AlphaFoldDB" id="A0A9W6W459"/>
<evidence type="ECO:0000259" key="3">
    <source>
        <dbReference type="PROSITE" id="PS51178"/>
    </source>
</evidence>
<feature type="domain" description="PASTA" evidence="3">
    <location>
        <begin position="57"/>
        <end position="131"/>
    </location>
</feature>
<sequence length="134" mass="14163">MRNLLIATAAAAGIATLTGCKAETPAPAIPPVASTVTVPAPSTPELPEASTAPTPAQPSVKLIKIPNVVGVNHQTAQDTMQAHGLYNLREQDATGQGRLLLWDRNWVVVRQTPPAGRRVKPDTVITLYSKKIGE</sequence>
<feature type="chain" id="PRO_5040781433" description="PASTA domain-containing protein" evidence="2">
    <location>
        <begin position="23"/>
        <end position="134"/>
    </location>
</feature>
<feature type="region of interest" description="Disordered" evidence="1">
    <location>
        <begin position="26"/>
        <end position="57"/>
    </location>
</feature>
<organism evidence="4 5">
    <name type="scientific">Actinoallomurus iriomotensis</name>
    <dbReference type="NCBI Taxonomy" id="478107"/>
    <lineage>
        <taxon>Bacteria</taxon>
        <taxon>Bacillati</taxon>
        <taxon>Actinomycetota</taxon>
        <taxon>Actinomycetes</taxon>
        <taxon>Streptosporangiales</taxon>
        <taxon>Thermomonosporaceae</taxon>
        <taxon>Actinoallomurus</taxon>
    </lineage>
</organism>
<gene>
    <name evidence="4" type="ORF">Airi02_085940</name>
</gene>
<evidence type="ECO:0000313" key="5">
    <source>
        <dbReference type="Proteomes" id="UP001165074"/>
    </source>
</evidence>
<accession>A0A9W6W459</accession>
<evidence type="ECO:0000256" key="2">
    <source>
        <dbReference type="SAM" id="SignalP"/>
    </source>
</evidence>
<dbReference type="CDD" id="cd06577">
    <property type="entry name" value="PASTA_pknB"/>
    <property type="match status" value="1"/>
</dbReference>
<dbReference type="PROSITE" id="PS51257">
    <property type="entry name" value="PROKAR_LIPOPROTEIN"/>
    <property type="match status" value="1"/>
</dbReference>
<comment type="caution">
    <text evidence="4">The sequence shown here is derived from an EMBL/GenBank/DDBJ whole genome shotgun (WGS) entry which is preliminary data.</text>
</comment>
<reference evidence="4" key="1">
    <citation type="submission" date="2023-03" db="EMBL/GenBank/DDBJ databases">
        <title>Actinoallomurus iriomotensis NBRC 103684.</title>
        <authorList>
            <person name="Ichikawa N."/>
            <person name="Sato H."/>
            <person name="Tonouchi N."/>
        </authorList>
    </citation>
    <scope>NUCLEOTIDE SEQUENCE</scope>
    <source>
        <strain evidence="4">NBRC 103684</strain>
    </source>
</reference>
<dbReference type="RefSeq" id="WP_285581719.1">
    <property type="nucleotide sequence ID" value="NZ_BSTK01000017.1"/>
</dbReference>
<dbReference type="Proteomes" id="UP001165074">
    <property type="component" value="Unassembled WGS sequence"/>
</dbReference>
<name>A0A9W6W459_9ACTN</name>
<protein>
    <recommendedName>
        <fullName evidence="3">PASTA domain-containing protein</fullName>
    </recommendedName>
</protein>
<keyword evidence="5" id="KW-1185">Reference proteome</keyword>
<feature type="signal peptide" evidence="2">
    <location>
        <begin position="1"/>
        <end position="22"/>
    </location>
</feature>
<dbReference type="Gene3D" id="3.30.10.20">
    <property type="match status" value="1"/>
</dbReference>
<evidence type="ECO:0000256" key="1">
    <source>
        <dbReference type="SAM" id="MobiDB-lite"/>
    </source>
</evidence>